<dbReference type="Proteomes" id="UP000325081">
    <property type="component" value="Unassembled WGS sequence"/>
</dbReference>
<name>A0A5A7R9Z7_STRAF</name>
<dbReference type="AlphaFoldDB" id="A0A5A7R9Z7"/>
<accession>A0A5A7R9Z7</accession>
<evidence type="ECO:0000313" key="1">
    <source>
        <dbReference type="EMBL" id="GER53407.1"/>
    </source>
</evidence>
<protein>
    <submittedName>
        <fullName evidence="1">RING/U-box superfamily protein</fullName>
    </submittedName>
</protein>
<keyword evidence="2" id="KW-1185">Reference proteome</keyword>
<dbReference type="EMBL" id="BKCP01010515">
    <property type="protein sequence ID" value="GER53407.1"/>
    <property type="molecule type" value="Genomic_DNA"/>
</dbReference>
<proteinExistence type="predicted"/>
<sequence length="99" mass="11320">MENARVSFPFWYSSFRTLKSSKASANWSLELVMKGTRTELSFKRKNLRTWVRDGSNFEAQSAFARMSIVILVTEPGESRFFITPFVFSSTQAFTASLTT</sequence>
<evidence type="ECO:0000313" key="2">
    <source>
        <dbReference type="Proteomes" id="UP000325081"/>
    </source>
</evidence>
<comment type="caution">
    <text evidence="1">The sequence shown here is derived from an EMBL/GenBank/DDBJ whole genome shotgun (WGS) entry which is preliminary data.</text>
</comment>
<gene>
    <name evidence="1" type="ORF">STAS_30919</name>
</gene>
<reference evidence="2" key="1">
    <citation type="journal article" date="2019" name="Curr. Biol.">
        <title>Genome Sequence of Striga asiatica Provides Insight into the Evolution of Plant Parasitism.</title>
        <authorList>
            <person name="Yoshida S."/>
            <person name="Kim S."/>
            <person name="Wafula E.K."/>
            <person name="Tanskanen J."/>
            <person name="Kim Y.M."/>
            <person name="Honaas L."/>
            <person name="Yang Z."/>
            <person name="Spallek T."/>
            <person name="Conn C.E."/>
            <person name="Ichihashi Y."/>
            <person name="Cheong K."/>
            <person name="Cui S."/>
            <person name="Der J.P."/>
            <person name="Gundlach H."/>
            <person name="Jiao Y."/>
            <person name="Hori C."/>
            <person name="Ishida J.K."/>
            <person name="Kasahara H."/>
            <person name="Kiba T."/>
            <person name="Kim M.S."/>
            <person name="Koo N."/>
            <person name="Laohavisit A."/>
            <person name="Lee Y.H."/>
            <person name="Lumba S."/>
            <person name="McCourt P."/>
            <person name="Mortimer J.C."/>
            <person name="Mutuku J.M."/>
            <person name="Nomura T."/>
            <person name="Sasaki-Sekimoto Y."/>
            <person name="Seto Y."/>
            <person name="Wang Y."/>
            <person name="Wakatake T."/>
            <person name="Sakakibara H."/>
            <person name="Demura T."/>
            <person name="Yamaguchi S."/>
            <person name="Yoneyama K."/>
            <person name="Manabe R.I."/>
            <person name="Nelson D.C."/>
            <person name="Schulman A.H."/>
            <person name="Timko M.P."/>
            <person name="dePamphilis C.W."/>
            <person name="Choi D."/>
            <person name="Shirasu K."/>
        </authorList>
    </citation>
    <scope>NUCLEOTIDE SEQUENCE [LARGE SCALE GENOMIC DNA]</scope>
    <source>
        <strain evidence="2">cv. UVA1</strain>
    </source>
</reference>
<organism evidence="1 2">
    <name type="scientific">Striga asiatica</name>
    <name type="common">Asiatic witchweed</name>
    <name type="synonym">Buchnera asiatica</name>
    <dbReference type="NCBI Taxonomy" id="4170"/>
    <lineage>
        <taxon>Eukaryota</taxon>
        <taxon>Viridiplantae</taxon>
        <taxon>Streptophyta</taxon>
        <taxon>Embryophyta</taxon>
        <taxon>Tracheophyta</taxon>
        <taxon>Spermatophyta</taxon>
        <taxon>Magnoliopsida</taxon>
        <taxon>eudicotyledons</taxon>
        <taxon>Gunneridae</taxon>
        <taxon>Pentapetalae</taxon>
        <taxon>asterids</taxon>
        <taxon>lamiids</taxon>
        <taxon>Lamiales</taxon>
        <taxon>Orobanchaceae</taxon>
        <taxon>Buchnereae</taxon>
        <taxon>Striga</taxon>
    </lineage>
</organism>